<dbReference type="Proteomes" id="UP000579945">
    <property type="component" value="Unassembled WGS sequence"/>
</dbReference>
<dbReference type="RefSeq" id="WP_183663081.1">
    <property type="nucleotide sequence ID" value="NZ_JACIBV010000003.1"/>
</dbReference>
<sequence length="141" mass="14924">MEVSKQVRESDLEGRARSMLEGRIDVLLELDTLDSKVAELAGKLAETARAREECYARATKRGWSEADLRALGIRQEVDLSAPAPSRGRRAGRARRSPAQPSGEPTTSASSPGSTAHSSAGHALSPSPSASEETPAAAGRTW</sequence>
<dbReference type="EMBL" id="JACIBV010000003">
    <property type="protein sequence ID" value="MBB3734064.1"/>
    <property type="molecule type" value="Genomic_DNA"/>
</dbReference>
<accession>A0A7W5YUS4</accession>
<evidence type="ECO:0000256" key="1">
    <source>
        <dbReference type="SAM" id="MobiDB-lite"/>
    </source>
</evidence>
<keyword evidence="3" id="KW-1185">Reference proteome</keyword>
<dbReference type="AlphaFoldDB" id="A0A7W5YUS4"/>
<protein>
    <submittedName>
        <fullName evidence="2">Uncharacterized protein</fullName>
    </submittedName>
</protein>
<feature type="region of interest" description="Disordered" evidence="1">
    <location>
        <begin position="74"/>
        <end position="141"/>
    </location>
</feature>
<gene>
    <name evidence="2" type="ORF">FHR33_010017</name>
</gene>
<feature type="compositionally biased region" description="Low complexity" evidence="1">
    <location>
        <begin position="96"/>
        <end position="141"/>
    </location>
</feature>
<evidence type="ECO:0000313" key="2">
    <source>
        <dbReference type="EMBL" id="MBB3734064.1"/>
    </source>
</evidence>
<proteinExistence type="predicted"/>
<feature type="compositionally biased region" description="Basic residues" evidence="1">
    <location>
        <begin position="86"/>
        <end position="95"/>
    </location>
</feature>
<organism evidence="2 3">
    <name type="scientific">Nonomuraea dietziae</name>
    <dbReference type="NCBI Taxonomy" id="65515"/>
    <lineage>
        <taxon>Bacteria</taxon>
        <taxon>Bacillati</taxon>
        <taxon>Actinomycetota</taxon>
        <taxon>Actinomycetes</taxon>
        <taxon>Streptosporangiales</taxon>
        <taxon>Streptosporangiaceae</taxon>
        <taxon>Nonomuraea</taxon>
    </lineage>
</organism>
<comment type="caution">
    <text evidence="2">The sequence shown here is derived from an EMBL/GenBank/DDBJ whole genome shotgun (WGS) entry which is preliminary data.</text>
</comment>
<dbReference type="GeneID" id="95395952"/>
<name>A0A7W5YUS4_9ACTN</name>
<reference evidence="2 3" key="1">
    <citation type="submission" date="2020-08" db="EMBL/GenBank/DDBJ databases">
        <title>Sequencing the genomes of 1000 actinobacteria strains.</title>
        <authorList>
            <person name="Klenk H.-P."/>
        </authorList>
    </citation>
    <scope>NUCLEOTIDE SEQUENCE [LARGE SCALE GENOMIC DNA]</scope>
    <source>
        <strain evidence="2 3">DSM 44320</strain>
    </source>
</reference>
<evidence type="ECO:0000313" key="3">
    <source>
        <dbReference type="Proteomes" id="UP000579945"/>
    </source>
</evidence>